<protein>
    <submittedName>
        <fullName evidence="1">Uncharacterized protein</fullName>
    </submittedName>
</protein>
<accession>A0A1Y6C2I0</accession>
<proteinExistence type="predicted"/>
<dbReference type="Proteomes" id="UP000192907">
    <property type="component" value="Unassembled WGS sequence"/>
</dbReference>
<gene>
    <name evidence="1" type="ORF">SAMN06296036_1132</name>
</gene>
<reference evidence="2" key="1">
    <citation type="submission" date="2017-04" db="EMBL/GenBank/DDBJ databases">
        <authorList>
            <person name="Varghese N."/>
            <person name="Submissions S."/>
        </authorList>
    </citation>
    <scope>NUCLEOTIDE SEQUENCE [LARGE SCALE GENOMIC DNA]</scope>
    <source>
        <strain evidence="2">RKEM611</strain>
    </source>
</reference>
<keyword evidence="2" id="KW-1185">Reference proteome</keyword>
<organism evidence="1 2">
    <name type="scientific">Pseudobacteriovorax antillogorgiicola</name>
    <dbReference type="NCBI Taxonomy" id="1513793"/>
    <lineage>
        <taxon>Bacteria</taxon>
        <taxon>Pseudomonadati</taxon>
        <taxon>Bdellovibrionota</taxon>
        <taxon>Oligoflexia</taxon>
        <taxon>Oligoflexales</taxon>
        <taxon>Pseudobacteriovoracaceae</taxon>
        <taxon>Pseudobacteriovorax</taxon>
    </lineage>
</organism>
<sequence>MMIKKIKLNEQDISKLVGLVKNIESELDEQDLDHIDQELSDSWQEIARNLHSQKLPIQAKASVEG</sequence>
<evidence type="ECO:0000313" key="1">
    <source>
        <dbReference type="EMBL" id="SMF42480.1"/>
    </source>
</evidence>
<dbReference type="EMBL" id="FWZT01000013">
    <property type="protein sequence ID" value="SMF42480.1"/>
    <property type="molecule type" value="Genomic_DNA"/>
</dbReference>
<evidence type="ECO:0000313" key="2">
    <source>
        <dbReference type="Proteomes" id="UP000192907"/>
    </source>
</evidence>
<dbReference type="AlphaFoldDB" id="A0A1Y6C2I0"/>
<dbReference type="STRING" id="1513793.SAMN06296036_1132"/>
<name>A0A1Y6C2I0_9BACT</name>
<dbReference type="RefSeq" id="WP_132320974.1">
    <property type="nucleotide sequence ID" value="NZ_FWZT01000013.1"/>
</dbReference>